<dbReference type="InterPro" id="IPR036425">
    <property type="entry name" value="MoaB/Mog-like_dom_sf"/>
</dbReference>
<dbReference type="eggNOG" id="COG1058">
    <property type="taxonomic scope" value="Bacteria"/>
</dbReference>
<proteinExistence type="predicted"/>
<dbReference type="STRING" id="1280950.HJO_15958"/>
<dbReference type="InterPro" id="IPR056596">
    <property type="entry name" value="FLAD1_M"/>
</dbReference>
<dbReference type="SMART" id="SM00852">
    <property type="entry name" value="MoCF_biosynth"/>
    <property type="match status" value="1"/>
</dbReference>
<organism evidence="2 3">
    <name type="scientific">Hyphomonas johnsonii MHS-2</name>
    <dbReference type="NCBI Taxonomy" id="1280950"/>
    <lineage>
        <taxon>Bacteria</taxon>
        <taxon>Pseudomonadati</taxon>
        <taxon>Pseudomonadota</taxon>
        <taxon>Alphaproteobacteria</taxon>
        <taxon>Hyphomonadales</taxon>
        <taxon>Hyphomonadaceae</taxon>
        <taxon>Hyphomonas</taxon>
    </lineage>
</organism>
<dbReference type="Proteomes" id="UP000025171">
    <property type="component" value="Unassembled WGS sequence"/>
</dbReference>
<dbReference type="Pfam" id="PF00994">
    <property type="entry name" value="MoCF_biosynth"/>
    <property type="match status" value="1"/>
</dbReference>
<feature type="domain" description="MoaB/Mog" evidence="1">
    <location>
        <begin position="9"/>
        <end position="171"/>
    </location>
</feature>
<dbReference type="EMBL" id="ARYK01000010">
    <property type="protein sequence ID" value="KCZ88372.1"/>
    <property type="molecule type" value="Genomic_DNA"/>
</dbReference>
<evidence type="ECO:0000313" key="3">
    <source>
        <dbReference type="Proteomes" id="UP000025171"/>
    </source>
</evidence>
<evidence type="ECO:0000313" key="2">
    <source>
        <dbReference type="EMBL" id="KCZ88372.1"/>
    </source>
</evidence>
<dbReference type="PANTHER" id="PTHR13939:SF0">
    <property type="entry name" value="NMN AMIDOHYDROLASE-LIKE PROTEIN YFAY"/>
    <property type="match status" value="1"/>
</dbReference>
<protein>
    <submittedName>
        <fullName evidence="2">Molybdopterin-binding domain-containing protein</fullName>
    </submittedName>
</protein>
<reference evidence="2 3" key="1">
    <citation type="journal article" date="2014" name="Antonie Van Leeuwenhoek">
        <title>Hyphomonas beringensis sp. nov. and Hyphomonas chukchiensis sp. nov., isolated from surface seawater of the Bering Sea and Chukchi Sea.</title>
        <authorList>
            <person name="Li C."/>
            <person name="Lai Q."/>
            <person name="Li G."/>
            <person name="Dong C."/>
            <person name="Wang J."/>
            <person name="Liao Y."/>
            <person name="Shao Z."/>
        </authorList>
    </citation>
    <scope>NUCLEOTIDE SEQUENCE [LARGE SCALE GENOMIC DNA]</scope>
    <source>
        <strain evidence="2 3">MHS-2</strain>
    </source>
</reference>
<keyword evidence="3" id="KW-1185">Reference proteome</keyword>
<dbReference type="RefSeq" id="WP_035618965.1">
    <property type="nucleotide sequence ID" value="NZ_ARYK01000010.1"/>
</dbReference>
<name>A0A059FCP8_9PROT</name>
<dbReference type="PANTHER" id="PTHR13939">
    <property type="entry name" value="NICOTINAMIDE-NUCLEOTIDE AMIDOHYDROLASE PNCC"/>
    <property type="match status" value="1"/>
</dbReference>
<dbReference type="Gene3D" id="3.40.980.10">
    <property type="entry name" value="MoaB/Mog-like domain"/>
    <property type="match status" value="1"/>
</dbReference>
<dbReference type="PATRIC" id="fig|1280950.3.peg.3206"/>
<sequence length="257" mass="27331">MTEPSPTAAVLLIGDELLSGRTRDVNLQQIATYLGPLGIQVHEARTVPDVQARIVEAVNALRAAYTYVFTTGGIGPTHDDITADAIAAAFGVGIGEHPDVIAMLSERYAEMKTEFSPARRRMARIPHGATLVANPVSGAPGFQMENVFTLAGVPQVARAMLEDIGPRLRTGAVVHKVTIRGIGLREGDIAEPLGALAQEMPDVAFGSYPWFRSVGDNGVHLVASTIHPDLIESVTRRLEDIISATGVKPERIVEGAA</sequence>
<dbReference type="CDD" id="cd00885">
    <property type="entry name" value="cinA"/>
    <property type="match status" value="1"/>
</dbReference>
<dbReference type="InterPro" id="IPR001453">
    <property type="entry name" value="MoaB/Mog_dom"/>
</dbReference>
<dbReference type="Pfam" id="PF24102">
    <property type="entry name" value="FLAD1_M"/>
    <property type="match status" value="1"/>
</dbReference>
<accession>A0A059FCP8</accession>
<comment type="caution">
    <text evidence="2">The sequence shown here is derived from an EMBL/GenBank/DDBJ whole genome shotgun (WGS) entry which is preliminary data.</text>
</comment>
<dbReference type="AlphaFoldDB" id="A0A059FCP8"/>
<dbReference type="InterPro" id="IPR050101">
    <property type="entry name" value="CinA"/>
</dbReference>
<evidence type="ECO:0000259" key="1">
    <source>
        <dbReference type="SMART" id="SM00852"/>
    </source>
</evidence>
<dbReference type="SUPFAM" id="SSF53218">
    <property type="entry name" value="Molybdenum cofactor biosynthesis proteins"/>
    <property type="match status" value="1"/>
</dbReference>
<gene>
    <name evidence="2" type="ORF">HJO_15958</name>
</gene>